<dbReference type="PRINTS" id="PR01703">
    <property type="entry name" value="MNSODISMTASE"/>
</dbReference>
<evidence type="ECO:0000313" key="10">
    <source>
        <dbReference type="EMBL" id="GGC10421.1"/>
    </source>
</evidence>
<evidence type="ECO:0000256" key="2">
    <source>
        <dbReference type="ARBA" id="ARBA00012682"/>
    </source>
</evidence>
<comment type="similarity">
    <text evidence="1 6">Belongs to the iron/manganese superoxide dismutase family.</text>
</comment>
<dbReference type="PANTHER" id="PTHR43595:SF2">
    <property type="entry name" value="SMALL RIBOSOMAL SUBUNIT PROTEIN MS42"/>
    <property type="match status" value="1"/>
</dbReference>
<feature type="chain" id="PRO_5035176733" description="Superoxide dismutase" evidence="7">
    <location>
        <begin position="20"/>
        <end position="239"/>
    </location>
</feature>
<reference evidence="10" key="1">
    <citation type="journal article" date="2014" name="Int. J. Syst. Evol. Microbiol.">
        <title>Complete genome sequence of Corynebacterium casei LMG S-19264T (=DSM 44701T), isolated from a smear-ripened cheese.</title>
        <authorList>
            <consortium name="US DOE Joint Genome Institute (JGI-PGF)"/>
            <person name="Walter F."/>
            <person name="Albersmeier A."/>
            <person name="Kalinowski J."/>
            <person name="Ruckert C."/>
        </authorList>
    </citation>
    <scope>NUCLEOTIDE SEQUENCE</scope>
    <source>
        <strain evidence="10">CCM 7086</strain>
    </source>
</reference>
<keyword evidence="4 6" id="KW-0560">Oxidoreductase</keyword>
<dbReference type="PANTHER" id="PTHR43595">
    <property type="entry name" value="37S RIBOSOMAL PROTEIN S26, MITOCHONDRIAL"/>
    <property type="match status" value="1"/>
</dbReference>
<feature type="binding site" evidence="5">
    <location>
        <position position="61"/>
    </location>
    <ligand>
        <name>Mn(2+)</name>
        <dbReference type="ChEBI" id="CHEBI:29035"/>
    </ligand>
</feature>
<dbReference type="EMBL" id="BMCG01000003">
    <property type="protein sequence ID" value="GGC10421.1"/>
    <property type="molecule type" value="Genomic_DNA"/>
</dbReference>
<dbReference type="Pfam" id="PF02777">
    <property type="entry name" value="Sod_Fe_C"/>
    <property type="match status" value="1"/>
</dbReference>
<dbReference type="PIRSF" id="PIRSF000349">
    <property type="entry name" value="SODismutase"/>
    <property type="match status" value="1"/>
</dbReference>
<dbReference type="PROSITE" id="PS00088">
    <property type="entry name" value="SOD_MN"/>
    <property type="match status" value="1"/>
</dbReference>
<dbReference type="FunFam" id="3.55.40.20:FF:000001">
    <property type="entry name" value="Superoxide dismutase"/>
    <property type="match status" value="1"/>
</dbReference>
<dbReference type="InterPro" id="IPR019832">
    <property type="entry name" value="Mn/Fe_SOD_C"/>
</dbReference>
<feature type="domain" description="Manganese/iron superoxide dismutase N-terminal" evidence="8">
    <location>
        <begin position="37"/>
        <end position="120"/>
    </location>
</feature>
<dbReference type="Proteomes" id="UP000620266">
    <property type="component" value="Unassembled WGS sequence"/>
</dbReference>
<evidence type="ECO:0000256" key="1">
    <source>
        <dbReference type="ARBA" id="ARBA00008714"/>
    </source>
</evidence>
<dbReference type="AlphaFoldDB" id="A0A8J2UPT6"/>
<dbReference type="Gene3D" id="3.55.40.20">
    <property type="entry name" value="Iron/manganese superoxide dismutase, C-terminal domain"/>
    <property type="match status" value="1"/>
</dbReference>
<accession>A0A8J2UPT6</accession>
<keyword evidence="7" id="KW-0732">Signal</keyword>
<evidence type="ECO:0000313" key="11">
    <source>
        <dbReference type="Proteomes" id="UP000620266"/>
    </source>
</evidence>
<evidence type="ECO:0000256" key="6">
    <source>
        <dbReference type="RuleBase" id="RU000414"/>
    </source>
</evidence>
<gene>
    <name evidence="10" type="ORF">GCM10007205_19420</name>
</gene>
<dbReference type="InterPro" id="IPR019831">
    <property type="entry name" value="Mn/Fe_SOD_N"/>
</dbReference>
<evidence type="ECO:0000256" key="7">
    <source>
        <dbReference type="SAM" id="SignalP"/>
    </source>
</evidence>
<dbReference type="SUPFAM" id="SSF54719">
    <property type="entry name" value="Fe,Mn superoxide dismutase (SOD), C-terminal domain"/>
    <property type="match status" value="1"/>
</dbReference>
<comment type="catalytic activity">
    <reaction evidence="6">
        <text>2 superoxide + 2 H(+) = H2O2 + O2</text>
        <dbReference type="Rhea" id="RHEA:20696"/>
        <dbReference type="ChEBI" id="CHEBI:15378"/>
        <dbReference type="ChEBI" id="CHEBI:15379"/>
        <dbReference type="ChEBI" id="CHEBI:16240"/>
        <dbReference type="ChEBI" id="CHEBI:18421"/>
        <dbReference type="EC" id="1.15.1.1"/>
    </reaction>
</comment>
<dbReference type="InterPro" id="IPR036324">
    <property type="entry name" value="Mn/Fe_SOD_N_sf"/>
</dbReference>
<feature type="binding site" evidence="5">
    <location>
        <position position="112"/>
    </location>
    <ligand>
        <name>Mn(2+)</name>
        <dbReference type="ChEBI" id="CHEBI:29035"/>
    </ligand>
</feature>
<evidence type="ECO:0000256" key="4">
    <source>
        <dbReference type="ARBA" id="ARBA00023002"/>
    </source>
</evidence>
<feature type="signal peptide" evidence="7">
    <location>
        <begin position="1"/>
        <end position="19"/>
    </location>
</feature>
<name>A0A8J2UPT6_9BURK</name>
<feature type="domain" description="Manganese/iron superoxide dismutase C-terminal" evidence="9">
    <location>
        <begin position="128"/>
        <end position="232"/>
    </location>
</feature>
<dbReference type="InterPro" id="IPR036314">
    <property type="entry name" value="SOD_C_sf"/>
</dbReference>
<dbReference type="GO" id="GO:0005737">
    <property type="term" value="C:cytoplasm"/>
    <property type="evidence" value="ECO:0007669"/>
    <property type="project" value="TreeGrafter"/>
</dbReference>
<sequence>MIRKSLLLVLALSSGALQAQTPPPQAAAAEAPVRQVFTQAPLPYASNALEPVIDTATIELHYGKHHKAYYDTLNEEAAGNAKLASLTLPQLLKKISGYPAVVRNNAGGAWNHDFFWASMAPEGQRGEPSAALLKQIDKDFGSLDKFKEAFNTAGAKQFGSGWVWLIVQKGKLVVSSTPNQDNPLMDVAETKGTPILGNDVWEHAYYLKYNNRRPAYLKEWWKVVNWNEVNKRFEEATRK</sequence>
<dbReference type="RefSeq" id="WP_188396007.1">
    <property type="nucleotide sequence ID" value="NZ_BMCG01000003.1"/>
</dbReference>
<keyword evidence="3 5" id="KW-0479">Metal-binding</keyword>
<dbReference type="GO" id="GO:0004784">
    <property type="term" value="F:superoxide dismutase activity"/>
    <property type="evidence" value="ECO:0007669"/>
    <property type="project" value="UniProtKB-EC"/>
</dbReference>
<dbReference type="InterPro" id="IPR019833">
    <property type="entry name" value="Mn/Fe_SOD_BS"/>
</dbReference>
<evidence type="ECO:0000259" key="8">
    <source>
        <dbReference type="Pfam" id="PF00081"/>
    </source>
</evidence>
<keyword evidence="11" id="KW-1185">Reference proteome</keyword>
<proteinExistence type="inferred from homology"/>
<comment type="caution">
    <text evidence="10">The sequence shown here is derived from an EMBL/GenBank/DDBJ whole genome shotgun (WGS) entry which is preliminary data.</text>
</comment>
<dbReference type="EC" id="1.15.1.1" evidence="2 6"/>
<evidence type="ECO:0000256" key="3">
    <source>
        <dbReference type="ARBA" id="ARBA00022723"/>
    </source>
</evidence>
<dbReference type="Pfam" id="PF00081">
    <property type="entry name" value="Sod_Fe_N"/>
    <property type="match status" value="1"/>
</dbReference>
<feature type="binding site" evidence="5">
    <location>
        <position position="203"/>
    </location>
    <ligand>
        <name>Mn(2+)</name>
        <dbReference type="ChEBI" id="CHEBI:29035"/>
    </ligand>
</feature>
<dbReference type="GO" id="GO:0046914">
    <property type="term" value="F:transition metal ion binding"/>
    <property type="evidence" value="ECO:0007669"/>
    <property type="project" value="UniProtKB-ARBA"/>
</dbReference>
<dbReference type="SUPFAM" id="SSF46609">
    <property type="entry name" value="Fe,Mn superoxide dismutase (SOD), N-terminal domain"/>
    <property type="match status" value="1"/>
</dbReference>
<protein>
    <recommendedName>
        <fullName evidence="2 6">Superoxide dismutase</fullName>
        <ecNumber evidence="2 6">1.15.1.1</ecNumber>
    </recommendedName>
</protein>
<dbReference type="InterPro" id="IPR001189">
    <property type="entry name" value="Mn/Fe_SOD"/>
</dbReference>
<evidence type="ECO:0000256" key="5">
    <source>
        <dbReference type="PIRSR" id="PIRSR000349-1"/>
    </source>
</evidence>
<comment type="function">
    <text evidence="6">Destroys radicals which are normally produced within the cells and which are toxic to biological systems.</text>
</comment>
<dbReference type="Gene3D" id="1.10.287.990">
    <property type="entry name" value="Fe,Mn superoxide dismutase (SOD) domain"/>
    <property type="match status" value="1"/>
</dbReference>
<feature type="binding site" evidence="5">
    <location>
        <position position="199"/>
    </location>
    <ligand>
        <name>Mn(2+)</name>
        <dbReference type="ChEBI" id="CHEBI:29035"/>
    </ligand>
</feature>
<evidence type="ECO:0000259" key="9">
    <source>
        <dbReference type="Pfam" id="PF02777"/>
    </source>
</evidence>
<reference evidence="10" key="2">
    <citation type="submission" date="2020-09" db="EMBL/GenBank/DDBJ databases">
        <authorList>
            <person name="Sun Q."/>
            <person name="Sedlacek I."/>
        </authorList>
    </citation>
    <scope>NUCLEOTIDE SEQUENCE</scope>
    <source>
        <strain evidence="10">CCM 7086</strain>
    </source>
</reference>
<organism evidence="10 11">
    <name type="scientific">Oxalicibacterium flavum</name>
    <dbReference type="NCBI Taxonomy" id="179467"/>
    <lineage>
        <taxon>Bacteria</taxon>
        <taxon>Pseudomonadati</taxon>
        <taxon>Pseudomonadota</taxon>
        <taxon>Betaproteobacteria</taxon>
        <taxon>Burkholderiales</taxon>
        <taxon>Oxalobacteraceae</taxon>
        <taxon>Oxalicibacterium</taxon>
    </lineage>
</organism>